<dbReference type="PROSITE" id="PS51257">
    <property type="entry name" value="PROKAR_LIPOPROTEIN"/>
    <property type="match status" value="1"/>
</dbReference>
<gene>
    <name evidence="3" type="ORF">SAMN02745724_00191</name>
</gene>
<dbReference type="PANTHER" id="PTHR43798:SF33">
    <property type="entry name" value="HYDROLASE, PUTATIVE (AFU_ORTHOLOGUE AFUA_2G14860)-RELATED"/>
    <property type="match status" value="1"/>
</dbReference>
<feature type="chain" id="PRO_5011566157" evidence="1">
    <location>
        <begin position="27"/>
        <end position="402"/>
    </location>
</feature>
<dbReference type="InterPro" id="IPR050266">
    <property type="entry name" value="AB_hydrolase_sf"/>
</dbReference>
<evidence type="ECO:0000256" key="1">
    <source>
        <dbReference type="SAM" id="SignalP"/>
    </source>
</evidence>
<evidence type="ECO:0000313" key="3">
    <source>
        <dbReference type="EMBL" id="SFB81554.1"/>
    </source>
</evidence>
<keyword evidence="1" id="KW-0732">Signal</keyword>
<dbReference type="Proteomes" id="UP000198862">
    <property type="component" value="Unassembled WGS sequence"/>
</dbReference>
<dbReference type="InterPro" id="IPR029058">
    <property type="entry name" value="AB_hydrolase_fold"/>
</dbReference>
<organism evidence="3 4">
    <name type="scientific">Pseudoalteromonas denitrificans DSM 6059</name>
    <dbReference type="NCBI Taxonomy" id="1123010"/>
    <lineage>
        <taxon>Bacteria</taxon>
        <taxon>Pseudomonadati</taxon>
        <taxon>Pseudomonadota</taxon>
        <taxon>Gammaproteobacteria</taxon>
        <taxon>Alteromonadales</taxon>
        <taxon>Pseudoalteromonadaceae</taxon>
        <taxon>Pseudoalteromonas</taxon>
    </lineage>
</organism>
<dbReference type="Gene3D" id="3.40.50.1820">
    <property type="entry name" value="alpha/beta hydrolase"/>
    <property type="match status" value="1"/>
</dbReference>
<protein>
    <submittedName>
        <fullName evidence="3">Esterase/lipase</fullName>
    </submittedName>
</protein>
<keyword evidence="4" id="KW-1185">Reference proteome</keyword>
<name>A0A1I1E370_9GAMM</name>
<feature type="domain" description="Serine aminopeptidase S33" evidence="2">
    <location>
        <begin position="96"/>
        <end position="275"/>
    </location>
</feature>
<dbReference type="GO" id="GO:0016020">
    <property type="term" value="C:membrane"/>
    <property type="evidence" value="ECO:0007669"/>
    <property type="project" value="TreeGrafter"/>
</dbReference>
<dbReference type="InterPro" id="IPR022742">
    <property type="entry name" value="Hydrolase_4"/>
</dbReference>
<proteinExistence type="predicted"/>
<sequence>MFRVIFQNRYLSLFSLIIFVTGCAKNSVPQHAVYQESGTKLNIEFKSFEAYQNATVTWLNENRVFLTKNKAKEIKFNAPFELSAKPSLDQGKSRGILLVHGLGDSPYYFSDVAQELSERGFLVRVLLLPGHGSRPGDLLSVSSKSWVRLVDIQINALKAQVDEVYLGGFSTGANLVTTAALMDDAIKGLVLFSPAFVAKTKLARLSPLLPWYEPWLWIKSPRRMKNITRYSPVPSNAFAQYYYTSRDVQAQLAMSQFSKPVFMVLSEADSVVNVEEVALLFKQKFTNKNSKLLWFGQSKNIDDNRIVNLPAKILEYKVSNYSHMGVLFKPDNHYLGYSSGFRICDNGQTDIAYRKCYNKGEVWYSAWGHQEHNKVHSRLTFNPQFDEMMAIFDTVFYQSSIK</sequence>
<reference evidence="3 4" key="1">
    <citation type="submission" date="2016-10" db="EMBL/GenBank/DDBJ databases">
        <authorList>
            <person name="de Groot N.N."/>
        </authorList>
    </citation>
    <scope>NUCLEOTIDE SEQUENCE [LARGE SCALE GENOMIC DNA]</scope>
    <source>
        <strain evidence="3 4">DSM 6059</strain>
    </source>
</reference>
<dbReference type="EMBL" id="FOLO01000001">
    <property type="protein sequence ID" value="SFB81554.1"/>
    <property type="molecule type" value="Genomic_DNA"/>
</dbReference>
<dbReference type="PANTHER" id="PTHR43798">
    <property type="entry name" value="MONOACYLGLYCEROL LIPASE"/>
    <property type="match status" value="1"/>
</dbReference>
<feature type="signal peptide" evidence="1">
    <location>
        <begin position="1"/>
        <end position="26"/>
    </location>
</feature>
<dbReference type="Pfam" id="PF12146">
    <property type="entry name" value="Hydrolase_4"/>
    <property type="match status" value="1"/>
</dbReference>
<accession>A0A1I1E370</accession>
<dbReference type="SUPFAM" id="SSF53474">
    <property type="entry name" value="alpha/beta-Hydrolases"/>
    <property type="match status" value="1"/>
</dbReference>
<evidence type="ECO:0000259" key="2">
    <source>
        <dbReference type="Pfam" id="PF12146"/>
    </source>
</evidence>
<evidence type="ECO:0000313" key="4">
    <source>
        <dbReference type="Proteomes" id="UP000198862"/>
    </source>
</evidence>
<dbReference type="AlphaFoldDB" id="A0A1I1E370"/>
<dbReference type="OrthoDB" id="8476759at2"/>